<accession>A0A4Q7RVR5</accession>
<dbReference type="InterPro" id="IPR005064">
    <property type="entry name" value="BUG"/>
</dbReference>
<dbReference type="Gene3D" id="3.40.190.10">
    <property type="entry name" value="Periplasmic binding protein-like II"/>
    <property type="match status" value="1"/>
</dbReference>
<organism evidence="2 3">
    <name type="scientific">Cupriavidus agavae</name>
    <dbReference type="NCBI Taxonomy" id="1001822"/>
    <lineage>
        <taxon>Bacteria</taxon>
        <taxon>Pseudomonadati</taxon>
        <taxon>Pseudomonadota</taxon>
        <taxon>Betaproteobacteria</taxon>
        <taxon>Burkholderiales</taxon>
        <taxon>Burkholderiaceae</taxon>
        <taxon>Cupriavidus</taxon>
    </lineage>
</organism>
<dbReference type="Proteomes" id="UP000291078">
    <property type="component" value="Unassembled WGS sequence"/>
</dbReference>
<comment type="similarity">
    <text evidence="1">Belongs to the UPF0065 (bug) family.</text>
</comment>
<dbReference type="SUPFAM" id="SSF53850">
    <property type="entry name" value="Periplasmic binding protein-like II"/>
    <property type="match status" value="1"/>
</dbReference>
<name>A0A4Q7RVR5_9BURK</name>
<gene>
    <name evidence="2" type="ORF">EV147_3444</name>
</gene>
<evidence type="ECO:0000313" key="2">
    <source>
        <dbReference type="EMBL" id="RZT36780.1"/>
    </source>
</evidence>
<evidence type="ECO:0000313" key="3">
    <source>
        <dbReference type="Proteomes" id="UP000291078"/>
    </source>
</evidence>
<dbReference type="InterPro" id="IPR042100">
    <property type="entry name" value="Bug_dom1"/>
</dbReference>
<dbReference type="PANTHER" id="PTHR42928:SF5">
    <property type="entry name" value="BLR1237 PROTEIN"/>
    <property type="match status" value="1"/>
</dbReference>
<dbReference type="EMBL" id="SGXM01000004">
    <property type="protein sequence ID" value="RZT36780.1"/>
    <property type="molecule type" value="Genomic_DNA"/>
</dbReference>
<dbReference type="PIRSF" id="PIRSF017082">
    <property type="entry name" value="YflP"/>
    <property type="match status" value="1"/>
</dbReference>
<keyword evidence="2" id="KW-0675">Receptor</keyword>
<comment type="caution">
    <text evidence="2">The sequence shown here is derived from an EMBL/GenBank/DDBJ whole genome shotgun (WGS) entry which is preliminary data.</text>
</comment>
<dbReference type="CDD" id="cd13578">
    <property type="entry name" value="PBP2_Bug27"/>
    <property type="match status" value="1"/>
</dbReference>
<dbReference type="AlphaFoldDB" id="A0A4Q7RVR5"/>
<reference evidence="2 3" key="1">
    <citation type="journal article" date="2015" name="Stand. Genomic Sci.">
        <title>Genomic Encyclopedia of Bacterial and Archaeal Type Strains, Phase III: the genomes of soil and plant-associated and newly described type strains.</title>
        <authorList>
            <person name="Whitman W.B."/>
            <person name="Woyke T."/>
            <person name="Klenk H.P."/>
            <person name="Zhou Y."/>
            <person name="Lilburn T.G."/>
            <person name="Beck B.J."/>
            <person name="De Vos P."/>
            <person name="Vandamme P."/>
            <person name="Eisen J.A."/>
            <person name="Garrity G."/>
            <person name="Hugenholtz P."/>
            <person name="Kyrpides N.C."/>
        </authorList>
    </citation>
    <scope>NUCLEOTIDE SEQUENCE [LARGE SCALE GENOMIC DNA]</scope>
    <source>
        <strain evidence="2 3">ASC-9842</strain>
    </source>
</reference>
<protein>
    <submittedName>
        <fullName evidence="2">Tripartite-type tricarboxylate transporter receptor subunit TctC</fullName>
    </submittedName>
</protein>
<proteinExistence type="inferred from homology"/>
<sequence>MHHGSPLAHRRTAPSLARRIPAFLAFAGAVFFMAGAGAGAAQAACATVRIVVPFPAGGPADQLARTLSQGLQPGKDVPIVVDNKPGANGNIGIDAVRRAAADGCTWLVVPAGNLTINPTLFPALSYQVARDFRPVSLLASSPNVLAVHPSVKARTVPELVALAREADRNKAPLGYASPGVGSGLHLAGELFRHKAGVNMLHVPYKGTTQAMTDVAGGQVPILFGTWPTLAPFIQSGALRAIAVTQSRRSPAAPDVPSMAEQGMEGIDVSSWYALLVPAATPQPLADALSTDVRALFGTSAVRADLQRQGLEPVASTPDALAARIRDDTAAWATLIRTYRITAE</sequence>
<dbReference type="PANTHER" id="PTHR42928">
    <property type="entry name" value="TRICARBOXYLATE-BINDING PROTEIN"/>
    <property type="match status" value="1"/>
</dbReference>
<keyword evidence="3" id="KW-1185">Reference proteome</keyword>
<dbReference type="Pfam" id="PF03401">
    <property type="entry name" value="TctC"/>
    <property type="match status" value="1"/>
</dbReference>
<evidence type="ECO:0000256" key="1">
    <source>
        <dbReference type="ARBA" id="ARBA00006987"/>
    </source>
</evidence>
<dbReference type="Gene3D" id="3.40.190.150">
    <property type="entry name" value="Bordetella uptake gene, domain 1"/>
    <property type="match status" value="1"/>
</dbReference>